<reference evidence="3" key="1">
    <citation type="submission" date="2017-02" db="UniProtKB">
        <authorList>
            <consortium name="WormBaseParasite"/>
        </authorList>
    </citation>
    <scope>IDENTIFICATION</scope>
</reference>
<dbReference type="WBParaSite" id="NBR_0002162101-mRNA-1">
    <property type="protein sequence ID" value="NBR_0002162101-mRNA-1"/>
    <property type="gene ID" value="NBR_0002162101"/>
</dbReference>
<evidence type="ECO:0000313" key="3">
    <source>
        <dbReference type="WBParaSite" id="NBR_0002162101-mRNA-1"/>
    </source>
</evidence>
<organism evidence="3">
    <name type="scientific">Nippostrongylus brasiliensis</name>
    <name type="common">Rat hookworm</name>
    <dbReference type="NCBI Taxonomy" id="27835"/>
    <lineage>
        <taxon>Eukaryota</taxon>
        <taxon>Metazoa</taxon>
        <taxon>Ecdysozoa</taxon>
        <taxon>Nematoda</taxon>
        <taxon>Chromadorea</taxon>
        <taxon>Rhabditida</taxon>
        <taxon>Rhabditina</taxon>
        <taxon>Rhabditomorpha</taxon>
        <taxon>Strongyloidea</taxon>
        <taxon>Heligmosomidae</taxon>
        <taxon>Nippostrongylus</taxon>
    </lineage>
</organism>
<proteinExistence type="predicted"/>
<evidence type="ECO:0000313" key="1">
    <source>
        <dbReference type="EMBL" id="VDL85718.1"/>
    </source>
</evidence>
<gene>
    <name evidence="1" type="ORF">NBR_LOCUS21622</name>
</gene>
<keyword evidence="2" id="KW-1185">Reference proteome</keyword>
<evidence type="ECO:0000313" key="2">
    <source>
        <dbReference type="Proteomes" id="UP000271162"/>
    </source>
</evidence>
<dbReference type="EMBL" id="UYSL01026605">
    <property type="protein sequence ID" value="VDL85718.1"/>
    <property type="molecule type" value="Genomic_DNA"/>
</dbReference>
<reference evidence="1 2" key="2">
    <citation type="submission" date="2018-11" db="EMBL/GenBank/DDBJ databases">
        <authorList>
            <consortium name="Pathogen Informatics"/>
        </authorList>
    </citation>
    <scope>NUCLEOTIDE SEQUENCE [LARGE SCALE GENOMIC DNA]</scope>
</reference>
<sequence>MVENENARKVADYLISKDPSLAFKRVKGTLWHAQEHLKKLRENTTTNRLATLDTALAHELLAFFNRGECTRYSECNETARHVQLATGYIIGLALEELTDEDKKAEIKEVIKGVVTENGDIEEGASAQKTEAAGIKVQHILWVYNPV</sequence>
<protein>
    <submittedName>
        <fullName evidence="3">RNase III domain-containing protein</fullName>
    </submittedName>
</protein>
<dbReference type="Proteomes" id="UP000271162">
    <property type="component" value="Unassembled WGS sequence"/>
</dbReference>
<dbReference type="AlphaFoldDB" id="A0A0N4YWJ9"/>
<accession>A0A0N4YWJ9</accession>
<name>A0A0N4YWJ9_NIPBR</name>